<dbReference type="KEGG" id="lcre:Pla8534_10650"/>
<accession>A0A518DN67</accession>
<dbReference type="EMBL" id="CP036433">
    <property type="protein sequence ID" value="QDU93285.1"/>
    <property type="molecule type" value="Genomic_DNA"/>
</dbReference>
<name>A0A518DN67_9BACT</name>
<dbReference type="RefSeq" id="WP_145049960.1">
    <property type="nucleotide sequence ID" value="NZ_CP036433.1"/>
</dbReference>
<organism evidence="2 3">
    <name type="scientific">Lignipirellula cremea</name>
    <dbReference type="NCBI Taxonomy" id="2528010"/>
    <lineage>
        <taxon>Bacteria</taxon>
        <taxon>Pseudomonadati</taxon>
        <taxon>Planctomycetota</taxon>
        <taxon>Planctomycetia</taxon>
        <taxon>Pirellulales</taxon>
        <taxon>Pirellulaceae</taxon>
        <taxon>Lignipirellula</taxon>
    </lineage>
</organism>
<proteinExistence type="predicted"/>
<sequence length="88" mass="9718">MNPFKSRTQAIAFMCVSAAIVFACLASIVVADVFMPDNLAGQRGVVTFYRCFTPMIVVWAVLGAWAYFSMPERAVHKSQEVQGGLLRK</sequence>
<dbReference type="OrthoDB" id="282941at2"/>
<keyword evidence="1" id="KW-0812">Transmembrane</keyword>
<dbReference type="AlphaFoldDB" id="A0A518DN67"/>
<dbReference type="PROSITE" id="PS51257">
    <property type="entry name" value="PROKAR_LIPOPROTEIN"/>
    <property type="match status" value="1"/>
</dbReference>
<protein>
    <submittedName>
        <fullName evidence="2">Uncharacterized protein</fullName>
    </submittedName>
</protein>
<feature type="transmembrane region" description="Helical" evidence="1">
    <location>
        <begin position="47"/>
        <end position="68"/>
    </location>
</feature>
<gene>
    <name evidence="2" type="ORF">Pla8534_10650</name>
</gene>
<evidence type="ECO:0000256" key="1">
    <source>
        <dbReference type="SAM" id="Phobius"/>
    </source>
</evidence>
<keyword evidence="1" id="KW-1133">Transmembrane helix</keyword>
<evidence type="ECO:0000313" key="3">
    <source>
        <dbReference type="Proteomes" id="UP000317648"/>
    </source>
</evidence>
<dbReference type="Proteomes" id="UP000317648">
    <property type="component" value="Chromosome"/>
</dbReference>
<keyword evidence="3" id="KW-1185">Reference proteome</keyword>
<reference evidence="2 3" key="1">
    <citation type="submission" date="2019-02" db="EMBL/GenBank/DDBJ databases">
        <title>Deep-cultivation of Planctomycetes and their phenomic and genomic characterization uncovers novel biology.</title>
        <authorList>
            <person name="Wiegand S."/>
            <person name="Jogler M."/>
            <person name="Boedeker C."/>
            <person name="Pinto D."/>
            <person name="Vollmers J."/>
            <person name="Rivas-Marin E."/>
            <person name="Kohn T."/>
            <person name="Peeters S.H."/>
            <person name="Heuer A."/>
            <person name="Rast P."/>
            <person name="Oberbeckmann S."/>
            <person name="Bunk B."/>
            <person name="Jeske O."/>
            <person name="Meyerdierks A."/>
            <person name="Storesund J.E."/>
            <person name="Kallscheuer N."/>
            <person name="Luecker S."/>
            <person name="Lage O.M."/>
            <person name="Pohl T."/>
            <person name="Merkel B.J."/>
            <person name="Hornburger P."/>
            <person name="Mueller R.-W."/>
            <person name="Bruemmer F."/>
            <person name="Labrenz M."/>
            <person name="Spormann A.M."/>
            <person name="Op den Camp H."/>
            <person name="Overmann J."/>
            <person name="Amann R."/>
            <person name="Jetten M.S.M."/>
            <person name="Mascher T."/>
            <person name="Medema M.H."/>
            <person name="Devos D.P."/>
            <person name="Kaster A.-K."/>
            <person name="Ovreas L."/>
            <person name="Rohde M."/>
            <person name="Galperin M.Y."/>
            <person name="Jogler C."/>
        </authorList>
    </citation>
    <scope>NUCLEOTIDE SEQUENCE [LARGE SCALE GENOMIC DNA]</scope>
    <source>
        <strain evidence="2 3">Pla85_3_4</strain>
    </source>
</reference>
<keyword evidence="1" id="KW-0472">Membrane</keyword>
<evidence type="ECO:0000313" key="2">
    <source>
        <dbReference type="EMBL" id="QDU93285.1"/>
    </source>
</evidence>